<gene>
    <name evidence="1" type="ORF">LTR24_010063</name>
</gene>
<comment type="caution">
    <text evidence="1">The sequence shown here is derived from an EMBL/GenBank/DDBJ whole genome shotgun (WGS) entry which is preliminary data.</text>
</comment>
<evidence type="ECO:0000313" key="2">
    <source>
        <dbReference type="Proteomes" id="UP001345013"/>
    </source>
</evidence>
<accession>A0ABR0JVS1</accession>
<protein>
    <submittedName>
        <fullName evidence="1">Uncharacterized protein</fullName>
    </submittedName>
</protein>
<proteinExistence type="predicted"/>
<evidence type="ECO:0000313" key="1">
    <source>
        <dbReference type="EMBL" id="KAK5074622.1"/>
    </source>
</evidence>
<reference evidence="1 2" key="1">
    <citation type="submission" date="2023-08" db="EMBL/GenBank/DDBJ databases">
        <title>Black Yeasts Isolated from many extreme environments.</title>
        <authorList>
            <person name="Coleine C."/>
            <person name="Stajich J.E."/>
            <person name="Selbmann L."/>
        </authorList>
    </citation>
    <scope>NUCLEOTIDE SEQUENCE [LARGE SCALE GENOMIC DNA]</scope>
    <source>
        <strain evidence="1 2">CCFEE 5885</strain>
    </source>
</reference>
<sequence>MPEAATIPRKENASIAMPAEILDMIASRVPHTIFVVTNRAWRASTTTKVIANVGAFDINETANAAARKHHVFKLEDMARKDLGYEDVGKLYASEPDAMGVADAELCGDDEKATLLNTQDKWGKEESMRKDGTLVFQTTLGWG</sequence>
<dbReference type="EMBL" id="JAVRRG010000269">
    <property type="protein sequence ID" value="KAK5074622.1"/>
    <property type="molecule type" value="Genomic_DNA"/>
</dbReference>
<name>A0ABR0JVS1_9EURO</name>
<dbReference type="Proteomes" id="UP001345013">
    <property type="component" value="Unassembled WGS sequence"/>
</dbReference>
<organism evidence="1 2">
    <name type="scientific">Lithohypha guttulata</name>
    <dbReference type="NCBI Taxonomy" id="1690604"/>
    <lineage>
        <taxon>Eukaryota</taxon>
        <taxon>Fungi</taxon>
        <taxon>Dikarya</taxon>
        <taxon>Ascomycota</taxon>
        <taxon>Pezizomycotina</taxon>
        <taxon>Eurotiomycetes</taxon>
        <taxon>Chaetothyriomycetidae</taxon>
        <taxon>Chaetothyriales</taxon>
        <taxon>Trichomeriaceae</taxon>
        <taxon>Lithohypha</taxon>
    </lineage>
</organism>
<keyword evidence="2" id="KW-1185">Reference proteome</keyword>